<feature type="binding site" evidence="7">
    <location>
        <position position="233"/>
    </location>
    <ligand>
        <name>Zn(2+)</name>
        <dbReference type="ChEBI" id="CHEBI:29105"/>
        <label>2</label>
    </ligand>
</feature>
<feature type="binding site" evidence="7">
    <location>
        <position position="115"/>
    </location>
    <ligand>
        <name>Zn(2+)</name>
        <dbReference type="ChEBI" id="CHEBI:29105"/>
        <label>1</label>
    </ligand>
</feature>
<dbReference type="Pfam" id="PF16123">
    <property type="entry name" value="HAGH_C"/>
    <property type="match status" value="1"/>
</dbReference>
<feature type="compositionally biased region" description="Polar residues" evidence="8">
    <location>
        <begin position="1"/>
        <end position="10"/>
    </location>
</feature>
<dbReference type="InterPro" id="IPR001279">
    <property type="entry name" value="Metallo-B-lactamas"/>
</dbReference>
<evidence type="ECO:0000256" key="4">
    <source>
        <dbReference type="ARBA" id="ARBA00022723"/>
    </source>
</evidence>
<dbReference type="HAMAP" id="MF_01374">
    <property type="entry name" value="Glyoxalase_2"/>
    <property type="match status" value="1"/>
</dbReference>
<comment type="similarity">
    <text evidence="3 7">Belongs to the metallo-beta-lactamase superfamily. Glyoxalase II family.</text>
</comment>
<comment type="pathway">
    <text evidence="2 7">Secondary metabolite metabolism; methylglyoxal degradation; (R)-lactate from methylglyoxal: step 2/2.</text>
</comment>
<reference evidence="10 11" key="1">
    <citation type="submission" date="2019-05" db="EMBL/GenBank/DDBJ databases">
        <title>Draft Genome Sequences of Six Type Strains of the Genus Massilia.</title>
        <authorList>
            <person name="Miess H."/>
            <person name="Frediansyhah A."/>
            <person name="Gross H."/>
        </authorList>
    </citation>
    <scope>NUCLEOTIDE SEQUENCE [LARGE SCALE GENOMIC DNA]</scope>
    <source>
        <strain evidence="10 11">DSMZ 26121</strain>
    </source>
</reference>
<dbReference type="EC" id="3.1.2.6" evidence="7"/>
<keyword evidence="11" id="KW-1185">Reference proteome</keyword>
<evidence type="ECO:0000313" key="10">
    <source>
        <dbReference type="EMBL" id="QCP14508.1"/>
    </source>
</evidence>
<dbReference type="SMART" id="SM00849">
    <property type="entry name" value="Lactamase_B"/>
    <property type="match status" value="1"/>
</dbReference>
<feature type="binding site" evidence="7">
    <location>
        <position position="117"/>
    </location>
    <ligand>
        <name>Zn(2+)</name>
        <dbReference type="ChEBI" id="CHEBI:29105"/>
        <label>2</label>
    </ligand>
</feature>
<evidence type="ECO:0000256" key="5">
    <source>
        <dbReference type="ARBA" id="ARBA00022801"/>
    </source>
</evidence>
<comment type="function">
    <text evidence="7">Thiolesterase that catalyzes the hydrolysis of S-D-lactoyl-glutathione to form glutathione and D-lactic acid.</text>
</comment>
<feature type="region of interest" description="Disordered" evidence="8">
    <location>
        <begin position="1"/>
        <end position="55"/>
    </location>
</feature>
<sequence>MTSIDFTSIRSKPATASSAEPSAAPTAEPSAAPSAEPSAEPSRQQSAEQSVEAGEAAAPPALRVLPVPAFNDNYLWLIHDGRHAAVVDPGDAEPILAALRDRGLALTAILLTHHHRDHIGGVPALLQRFDVPVFGPRHDGIAAVTQPLGEGDRFAVPGIGLELAVLDVPGHTNGHIAYVADGTRGEGARWLFCGDTLFAGGCGRLFEGTPAQMAASLDKLAALPPETEVFCAHEYTLSNLRFALAVEPGNEALRARMDVETNKRQHGVATVPSTIAVERATNPFLRYRDESIAQRLAAAGKVAAGAAPLAVFAALREWKNHF</sequence>
<dbReference type="EMBL" id="CP040017">
    <property type="protein sequence ID" value="QCP14508.1"/>
    <property type="molecule type" value="Genomic_DNA"/>
</dbReference>
<dbReference type="PANTHER" id="PTHR43705">
    <property type="entry name" value="HYDROXYACYLGLUTATHIONE HYDROLASE"/>
    <property type="match status" value="1"/>
</dbReference>
<feature type="binding site" evidence="7">
    <location>
        <position position="195"/>
    </location>
    <ligand>
        <name>Zn(2+)</name>
        <dbReference type="ChEBI" id="CHEBI:29105"/>
        <label>1</label>
    </ligand>
</feature>
<evidence type="ECO:0000256" key="7">
    <source>
        <dbReference type="HAMAP-Rule" id="MF_01374"/>
    </source>
</evidence>
<evidence type="ECO:0000259" key="9">
    <source>
        <dbReference type="SMART" id="SM00849"/>
    </source>
</evidence>
<comment type="cofactor">
    <cofactor evidence="7">
        <name>Zn(2+)</name>
        <dbReference type="ChEBI" id="CHEBI:29105"/>
    </cofactor>
    <text evidence="7">Binds 2 Zn(2+) ions per subunit.</text>
</comment>
<dbReference type="InterPro" id="IPR035680">
    <property type="entry name" value="Clx_II_MBL"/>
</dbReference>
<dbReference type="Pfam" id="PF00753">
    <property type="entry name" value="Lactamase_B"/>
    <property type="match status" value="1"/>
</dbReference>
<proteinExistence type="inferred from homology"/>
<feature type="domain" description="Metallo-beta-lactamase" evidence="9">
    <location>
        <begin position="72"/>
        <end position="233"/>
    </location>
</feature>
<dbReference type="SUPFAM" id="SSF56281">
    <property type="entry name" value="Metallo-hydrolase/oxidoreductase"/>
    <property type="match status" value="1"/>
</dbReference>
<dbReference type="CDD" id="cd07723">
    <property type="entry name" value="hydroxyacylglutathione_hydrolase_MBL-fold"/>
    <property type="match status" value="1"/>
</dbReference>
<dbReference type="PANTHER" id="PTHR43705:SF1">
    <property type="entry name" value="HYDROXYACYLGLUTATHIONE HYDROLASE GLOB"/>
    <property type="match status" value="1"/>
</dbReference>
<feature type="binding site" evidence="7">
    <location>
        <position position="118"/>
    </location>
    <ligand>
        <name>Zn(2+)</name>
        <dbReference type="ChEBI" id="CHEBI:29105"/>
        <label>2</label>
    </ligand>
</feature>
<evidence type="ECO:0000256" key="3">
    <source>
        <dbReference type="ARBA" id="ARBA00006759"/>
    </source>
</evidence>
<dbReference type="NCBIfam" id="TIGR03413">
    <property type="entry name" value="GSH_gloB"/>
    <property type="match status" value="1"/>
</dbReference>
<keyword evidence="4 7" id="KW-0479">Metal-binding</keyword>
<dbReference type="GO" id="GO:0004416">
    <property type="term" value="F:hydroxyacylglutathione hydrolase activity"/>
    <property type="evidence" value="ECO:0007669"/>
    <property type="project" value="UniProtKB-EC"/>
</dbReference>
<evidence type="ECO:0000256" key="1">
    <source>
        <dbReference type="ARBA" id="ARBA00001623"/>
    </source>
</evidence>
<feature type="binding site" evidence="7">
    <location>
        <position position="195"/>
    </location>
    <ligand>
        <name>Zn(2+)</name>
        <dbReference type="ChEBI" id="CHEBI:29105"/>
        <label>2</label>
    </ligand>
</feature>
<evidence type="ECO:0000256" key="2">
    <source>
        <dbReference type="ARBA" id="ARBA00004963"/>
    </source>
</evidence>
<comment type="catalytic activity">
    <reaction evidence="1 7">
        <text>an S-(2-hydroxyacyl)glutathione + H2O = a 2-hydroxy carboxylate + glutathione + H(+)</text>
        <dbReference type="Rhea" id="RHEA:21864"/>
        <dbReference type="ChEBI" id="CHEBI:15377"/>
        <dbReference type="ChEBI" id="CHEBI:15378"/>
        <dbReference type="ChEBI" id="CHEBI:57925"/>
        <dbReference type="ChEBI" id="CHEBI:58896"/>
        <dbReference type="ChEBI" id="CHEBI:71261"/>
        <dbReference type="EC" id="3.1.2.6"/>
    </reaction>
</comment>
<keyword evidence="5 7" id="KW-0378">Hydrolase</keyword>
<dbReference type="InterPro" id="IPR017782">
    <property type="entry name" value="Hydroxyacylglutathione_Hdrlase"/>
</dbReference>
<dbReference type="Proteomes" id="UP000298763">
    <property type="component" value="Chromosome"/>
</dbReference>
<dbReference type="InterPro" id="IPR036866">
    <property type="entry name" value="RibonucZ/Hydroxyglut_hydro"/>
</dbReference>
<accession>A0ABX5UUY2</accession>
<evidence type="ECO:0000256" key="6">
    <source>
        <dbReference type="ARBA" id="ARBA00022833"/>
    </source>
</evidence>
<organism evidence="10 11">
    <name type="scientific">Pseudoduganella umbonata</name>
    <dbReference type="NCBI Taxonomy" id="864828"/>
    <lineage>
        <taxon>Bacteria</taxon>
        <taxon>Pseudomonadati</taxon>
        <taxon>Pseudomonadota</taxon>
        <taxon>Betaproteobacteria</taxon>
        <taxon>Burkholderiales</taxon>
        <taxon>Oxalobacteraceae</taxon>
        <taxon>Telluria group</taxon>
        <taxon>Pseudoduganella</taxon>
    </lineage>
</organism>
<name>A0ABX5UUY2_9BURK</name>
<dbReference type="PIRSF" id="PIRSF005457">
    <property type="entry name" value="Glx"/>
    <property type="match status" value="1"/>
</dbReference>
<dbReference type="InterPro" id="IPR050110">
    <property type="entry name" value="Glyoxalase_II_hydrolase"/>
</dbReference>
<keyword evidence="6 7" id="KW-0862">Zinc</keyword>
<comment type="subunit">
    <text evidence="7">Monomer.</text>
</comment>
<feature type="binding site" evidence="7">
    <location>
        <position position="113"/>
    </location>
    <ligand>
        <name>Zn(2+)</name>
        <dbReference type="ChEBI" id="CHEBI:29105"/>
        <label>1</label>
    </ligand>
</feature>
<dbReference type="InterPro" id="IPR032282">
    <property type="entry name" value="HAGH_C"/>
</dbReference>
<gene>
    <name evidence="7 10" type="primary">gloB</name>
    <name evidence="10" type="ORF">FCL38_05245</name>
</gene>
<feature type="binding site" evidence="7">
    <location>
        <position position="171"/>
    </location>
    <ligand>
        <name>Zn(2+)</name>
        <dbReference type="ChEBI" id="CHEBI:29105"/>
        <label>1</label>
    </ligand>
</feature>
<protein>
    <recommendedName>
        <fullName evidence="7">Hydroxyacylglutathione hydrolase</fullName>
        <ecNumber evidence="7">3.1.2.6</ecNumber>
    </recommendedName>
    <alternativeName>
        <fullName evidence="7">Glyoxalase II</fullName>
        <shortName evidence="7">Glx II</shortName>
    </alternativeName>
</protein>
<dbReference type="Gene3D" id="3.60.15.10">
    <property type="entry name" value="Ribonuclease Z/Hydroxyacylglutathione hydrolase-like"/>
    <property type="match status" value="1"/>
</dbReference>
<feature type="compositionally biased region" description="Low complexity" evidence="8">
    <location>
        <begin position="13"/>
        <end position="42"/>
    </location>
</feature>
<evidence type="ECO:0000313" key="11">
    <source>
        <dbReference type="Proteomes" id="UP000298763"/>
    </source>
</evidence>
<evidence type="ECO:0000256" key="8">
    <source>
        <dbReference type="SAM" id="MobiDB-lite"/>
    </source>
</evidence>